<organism evidence="3 4">
    <name type="scientific">Cadophora malorum</name>
    <dbReference type="NCBI Taxonomy" id="108018"/>
    <lineage>
        <taxon>Eukaryota</taxon>
        <taxon>Fungi</taxon>
        <taxon>Dikarya</taxon>
        <taxon>Ascomycota</taxon>
        <taxon>Pezizomycotina</taxon>
        <taxon>Leotiomycetes</taxon>
        <taxon>Helotiales</taxon>
        <taxon>Ploettnerulaceae</taxon>
        <taxon>Cadophora</taxon>
    </lineage>
</organism>
<feature type="region of interest" description="Disordered" evidence="1">
    <location>
        <begin position="175"/>
        <end position="220"/>
    </location>
</feature>
<feature type="transmembrane region" description="Helical" evidence="2">
    <location>
        <begin position="66"/>
        <end position="84"/>
    </location>
</feature>
<keyword evidence="2" id="KW-0472">Membrane</keyword>
<evidence type="ECO:0000313" key="3">
    <source>
        <dbReference type="EMBL" id="KAG4424182.1"/>
    </source>
</evidence>
<feature type="compositionally biased region" description="Basic and acidic residues" evidence="1">
    <location>
        <begin position="194"/>
        <end position="220"/>
    </location>
</feature>
<name>A0A8H7WG70_9HELO</name>
<dbReference type="AlphaFoldDB" id="A0A8H7WG70"/>
<reference evidence="3" key="1">
    <citation type="submission" date="2021-02" db="EMBL/GenBank/DDBJ databases">
        <title>Genome sequence Cadophora malorum strain M34.</title>
        <authorList>
            <person name="Stefanovic E."/>
            <person name="Vu D."/>
            <person name="Scully C."/>
            <person name="Dijksterhuis J."/>
            <person name="Roader J."/>
            <person name="Houbraken J."/>
        </authorList>
    </citation>
    <scope>NUCLEOTIDE SEQUENCE</scope>
    <source>
        <strain evidence="3">M34</strain>
    </source>
</reference>
<protein>
    <submittedName>
        <fullName evidence="3">Uncharacterized protein</fullName>
    </submittedName>
</protein>
<evidence type="ECO:0000256" key="1">
    <source>
        <dbReference type="SAM" id="MobiDB-lite"/>
    </source>
</evidence>
<feature type="transmembrane region" description="Helical" evidence="2">
    <location>
        <begin position="129"/>
        <end position="151"/>
    </location>
</feature>
<dbReference type="EMBL" id="JAFJYH010000024">
    <property type="protein sequence ID" value="KAG4424182.1"/>
    <property type="molecule type" value="Genomic_DNA"/>
</dbReference>
<evidence type="ECO:0000256" key="2">
    <source>
        <dbReference type="SAM" id="Phobius"/>
    </source>
</evidence>
<gene>
    <name evidence="3" type="ORF">IFR04_002736</name>
</gene>
<dbReference type="Proteomes" id="UP000664132">
    <property type="component" value="Unassembled WGS sequence"/>
</dbReference>
<keyword evidence="4" id="KW-1185">Reference proteome</keyword>
<keyword evidence="2" id="KW-1133">Transmembrane helix</keyword>
<feature type="transmembrane region" description="Helical" evidence="2">
    <location>
        <begin position="96"/>
        <end position="117"/>
    </location>
</feature>
<feature type="transmembrane region" description="Helical" evidence="2">
    <location>
        <begin position="21"/>
        <end position="40"/>
    </location>
</feature>
<evidence type="ECO:0000313" key="4">
    <source>
        <dbReference type="Proteomes" id="UP000664132"/>
    </source>
</evidence>
<sequence length="220" mass="24328">MPDLMRGSPKTRSQVKLWGHLVALTLAISVTSVAVARMLITNSQRKAAAASSVTGNGGQRSMSGQIALSMAAKSIFFIVYQLMADHGYYFKERPRANLILNCIEAVAWPAVVAFTVQGILKKCTGTTCILSWIIVPLAVVMSILSALAAFISIGDWQYFKRTGLKPSETLEETSEVKLESAQVRTYDVSPKVTRPKESRTRSSGSRDHRTRDTRDNRQYR</sequence>
<proteinExistence type="predicted"/>
<keyword evidence="2" id="KW-0812">Transmembrane</keyword>
<accession>A0A8H7WG70</accession>
<comment type="caution">
    <text evidence="3">The sequence shown here is derived from an EMBL/GenBank/DDBJ whole genome shotgun (WGS) entry which is preliminary data.</text>
</comment>
<dbReference type="OrthoDB" id="3436860at2759"/>